<comment type="caution">
    <text evidence="9">The sequence shown here is derived from an EMBL/GenBank/DDBJ whole genome shotgun (WGS) entry which is preliminary data.</text>
</comment>
<keyword evidence="4 7" id="KW-0812">Transmembrane</keyword>
<feature type="transmembrane region" description="Helical" evidence="7">
    <location>
        <begin position="136"/>
        <end position="153"/>
    </location>
</feature>
<keyword evidence="6 7" id="KW-0472">Membrane</keyword>
<accession>A0ABX9SUG9</accession>
<evidence type="ECO:0000256" key="5">
    <source>
        <dbReference type="ARBA" id="ARBA00022989"/>
    </source>
</evidence>
<feature type="transmembrane region" description="Helical" evidence="7">
    <location>
        <begin position="299"/>
        <end position="320"/>
    </location>
</feature>
<protein>
    <submittedName>
        <fullName evidence="9">Sugar phosphate permease</fullName>
    </submittedName>
</protein>
<feature type="transmembrane region" description="Helical" evidence="7">
    <location>
        <begin position="268"/>
        <end position="287"/>
    </location>
</feature>
<dbReference type="PANTHER" id="PTHR23517:SF3">
    <property type="entry name" value="INTEGRAL MEMBRANE TRANSPORT PROTEIN"/>
    <property type="match status" value="1"/>
</dbReference>
<evidence type="ECO:0000256" key="6">
    <source>
        <dbReference type="ARBA" id="ARBA00023136"/>
    </source>
</evidence>
<dbReference type="InterPro" id="IPR020846">
    <property type="entry name" value="MFS_dom"/>
</dbReference>
<dbReference type="SUPFAM" id="SSF103473">
    <property type="entry name" value="MFS general substrate transporter"/>
    <property type="match status" value="1"/>
</dbReference>
<keyword evidence="10" id="KW-1185">Reference proteome</keyword>
<evidence type="ECO:0000313" key="9">
    <source>
        <dbReference type="EMBL" id="RKS84554.1"/>
    </source>
</evidence>
<comment type="subcellular location">
    <subcellularLocation>
        <location evidence="1">Cell membrane</location>
        <topology evidence="1">Multi-pass membrane protein</topology>
    </subcellularLocation>
</comment>
<feature type="transmembrane region" description="Helical" evidence="7">
    <location>
        <begin position="392"/>
        <end position="415"/>
    </location>
</feature>
<keyword evidence="3" id="KW-1003">Cell membrane</keyword>
<feature type="transmembrane region" description="Helical" evidence="7">
    <location>
        <begin position="227"/>
        <end position="248"/>
    </location>
</feature>
<evidence type="ECO:0000256" key="3">
    <source>
        <dbReference type="ARBA" id="ARBA00022475"/>
    </source>
</evidence>
<feature type="transmembrane region" description="Helical" evidence="7">
    <location>
        <begin position="326"/>
        <end position="348"/>
    </location>
</feature>
<organism evidence="9 10">
    <name type="scientific">Sphingosinicella microcystinivorans</name>
    <dbReference type="NCBI Taxonomy" id="335406"/>
    <lineage>
        <taxon>Bacteria</taxon>
        <taxon>Pseudomonadati</taxon>
        <taxon>Pseudomonadota</taxon>
        <taxon>Alphaproteobacteria</taxon>
        <taxon>Sphingomonadales</taxon>
        <taxon>Sphingosinicellaceae</taxon>
        <taxon>Sphingosinicella</taxon>
    </lineage>
</organism>
<reference evidence="9 10" key="1">
    <citation type="submission" date="2018-10" db="EMBL/GenBank/DDBJ databases">
        <title>Genomic Encyclopedia of Type Strains, Phase IV (KMG-IV): sequencing the most valuable type-strain genomes for metagenomic binning, comparative biology and taxonomic classification.</title>
        <authorList>
            <person name="Goeker M."/>
        </authorList>
    </citation>
    <scope>NUCLEOTIDE SEQUENCE [LARGE SCALE GENOMIC DNA]</scope>
    <source>
        <strain evidence="9 10">DSM 19791</strain>
    </source>
</reference>
<dbReference type="PANTHER" id="PTHR23517">
    <property type="entry name" value="RESISTANCE PROTEIN MDTM, PUTATIVE-RELATED-RELATED"/>
    <property type="match status" value="1"/>
</dbReference>
<gene>
    <name evidence="9" type="ORF">DFR51_3647</name>
</gene>
<dbReference type="PROSITE" id="PS50850">
    <property type="entry name" value="MFS"/>
    <property type="match status" value="1"/>
</dbReference>
<dbReference type="InterPro" id="IPR036259">
    <property type="entry name" value="MFS_trans_sf"/>
</dbReference>
<feature type="transmembrane region" description="Helical" evidence="7">
    <location>
        <begin position="78"/>
        <end position="96"/>
    </location>
</feature>
<evidence type="ECO:0000256" key="1">
    <source>
        <dbReference type="ARBA" id="ARBA00004651"/>
    </source>
</evidence>
<evidence type="ECO:0000256" key="7">
    <source>
        <dbReference type="SAM" id="Phobius"/>
    </source>
</evidence>
<evidence type="ECO:0000259" key="8">
    <source>
        <dbReference type="PROSITE" id="PS50850"/>
    </source>
</evidence>
<evidence type="ECO:0000313" key="10">
    <source>
        <dbReference type="Proteomes" id="UP000276029"/>
    </source>
</evidence>
<dbReference type="InterPro" id="IPR011701">
    <property type="entry name" value="MFS"/>
</dbReference>
<dbReference type="RefSeq" id="WP_170151813.1">
    <property type="nucleotide sequence ID" value="NZ_RBWX01000013.1"/>
</dbReference>
<dbReference type="Pfam" id="PF07690">
    <property type="entry name" value="MFS_1"/>
    <property type="match status" value="1"/>
</dbReference>
<dbReference type="InterPro" id="IPR050171">
    <property type="entry name" value="MFS_Transporters"/>
</dbReference>
<feature type="transmembrane region" description="Helical" evidence="7">
    <location>
        <begin position="360"/>
        <end position="386"/>
    </location>
</feature>
<feature type="transmembrane region" description="Helical" evidence="7">
    <location>
        <begin position="48"/>
        <end position="66"/>
    </location>
</feature>
<keyword evidence="5 7" id="KW-1133">Transmembrane helix</keyword>
<evidence type="ECO:0000256" key="4">
    <source>
        <dbReference type="ARBA" id="ARBA00022692"/>
    </source>
</evidence>
<dbReference type="PROSITE" id="PS00216">
    <property type="entry name" value="SUGAR_TRANSPORT_1"/>
    <property type="match status" value="1"/>
</dbReference>
<proteinExistence type="predicted"/>
<dbReference type="InterPro" id="IPR005829">
    <property type="entry name" value="Sugar_transporter_CS"/>
</dbReference>
<keyword evidence="2" id="KW-0813">Transport</keyword>
<dbReference type="EMBL" id="RBWX01000013">
    <property type="protein sequence ID" value="RKS84554.1"/>
    <property type="molecule type" value="Genomic_DNA"/>
</dbReference>
<feature type="transmembrane region" description="Helical" evidence="7">
    <location>
        <begin position="7"/>
        <end position="28"/>
    </location>
</feature>
<evidence type="ECO:0000256" key="2">
    <source>
        <dbReference type="ARBA" id="ARBA00022448"/>
    </source>
</evidence>
<sequence>MGGGDQARLTVVVILGAIAILAAIGYSLPSILLQPTKADLGMTDTEIGLINGLAITIVAAVAAFPIGWAADRFGRRRVLALSILTWSVFVGVMAFSGSVLTFAIGAVGFNLGDAALLPLIYGILATTYHGKQRDTANAMLVSLLLVGSFGVYAMGGGMLEFFARNPLFGLAPWRLTCLTVAVAGPLAAALLLWVPDRRAPLPPPPGTSAPVADAETFLAYLRCNGGFLFLLMAGSSLYFTAFTVFMFWAPAVLERAFGMPASEASSALGLYLTLASIAAIALTFAVLPRFTARWTHSAPLIMVIVGCMIALVPAFGFLVVTSAAQFLIAASAIAFGMSVAMMLAPGLMQSCAPDRFRSRTIALFPLFAGLMRIAQPALVGWLSTYFGETGDVLLTILAVLMIVSFGASVVILTLLSGRYSRLAQQNAD</sequence>
<feature type="domain" description="Major facilitator superfamily (MFS) profile" evidence="8">
    <location>
        <begin position="11"/>
        <end position="416"/>
    </location>
</feature>
<feature type="transmembrane region" description="Helical" evidence="7">
    <location>
        <begin position="173"/>
        <end position="194"/>
    </location>
</feature>
<dbReference type="Proteomes" id="UP000276029">
    <property type="component" value="Unassembled WGS sequence"/>
</dbReference>
<name>A0ABX9SUG9_SPHMI</name>
<feature type="transmembrane region" description="Helical" evidence="7">
    <location>
        <begin position="102"/>
        <end position="124"/>
    </location>
</feature>
<dbReference type="Gene3D" id="1.20.1250.20">
    <property type="entry name" value="MFS general substrate transporter like domains"/>
    <property type="match status" value="1"/>
</dbReference>